<keyword evidence="2" id="KW-1185">Reference proteome</keyword>
<accession>A0A434AXH9</accession>
<reference evidence="1 2" key="1">
    <citation type="submission" date="2018-11" db="EMBL/GenBank/DDBJ databases">
        <title>Parancylomarina longa gen. nov., sp. nov., isolated from sediments of southern Okinawa.</title>
        <authorList>
            <person name="Fu T."/>
        </authorList>
    </citation>
    <scope>NUCLEOTIDE SEQUENCE [LARGE SCALE GENOMIC DNA]</scope>
    <source>
        <strain evidence="1 2">T3-2 S1-C</strain>
    </source>
</reference>
<name>A0A434AXH9_9BACT</name>
<gene>
    <name evidence="1" type="ORF">DLK05_03315</name>
</gene>
<protein>
    <submittedName>
        <fullName evidence="1">Uncharacterized protein</fullName>
    </submittedName>
</protein>
<organism evidence="1 2">
    <name type="scientific">Ancylomarina longa</name>
    <dbReference type="NCBI Taxonomy" id="2487017"/>
    <lineage>
        <taxon>Bacteria</taxon>
        <taxon>Pseudomonadati</taxon>
        <taxon>Bacteroidota</taxon>
        <taxon>Bacteroidia</taxon>
        <taxon>Marinilabiliales</taxon>
        <taxon>Marinifilaceae</taxon>
        <taxon>Ancylomarina</taxon>
    </lineage>
</organism>
<dbReference type="Proteomes" id="UP000282985">
    <property type="component" value="Unassembled WGS sequence"/>
</dbReference>
<dbReference type="EMBL" id="RJJX01000003">
    <property type="protein sequence ID" value="RUT79265.1"/>
    <property type="molecule type" value="Genomic_DNA"/>
</dbReference>
<comment type="caution">
    <text evidence="1">The sequence shown here is derived from an EMBL/GenBank/DDBJ whole genome shotgun (WGS) entry which is preliminary data.</text>
</comment>
<evidence type="ECO:0000313" key="1">
    <source>
        <dbReference type="EMBL" id="RUT79265.1"/>
    </source>
</evidence>
<sequence>MCIESKNMKFSGTCKTSVVGYEKQLILNNDSLCDSLFQSLKISASSIPNRNLLLFCCKRNNNEYTGNY</sequence>
<evidence type="ECO:0000313" key="2">
    <source>
        <dbReference type="Proteomes" id="UP000282985"/>
    </source>
</evidence>
<dbReference type="AlphaFoldDB" id="A0A434AXH9"/>
<proteinExistence type="predicted"/>